<evidence type="ECO:0000256" key="1">
    <source>
        <dbReference type="SAM" id="SignalP"/>
    </source>
</evidence>
<dbReference type="InterPro" id="IPR004509">
    <property type="entry name" value="Competence_ComEA_HhH"/>
</dbReference>
<name>A0A1V0B7L2_9GAMM</name>
<dbReference type="AlphaFoldDB" id="A0A1V0B7L2"/>
<accession>A0A1V0B7L2</accession>
<feature type="signal peptide" evidence="1">
    <location>
        <begin position="1"/>
        <end position="22"/>
    </location>
</feature>
<dbReference type="RefSeq" id="WP_080050811.1">
    <property type="nucleotide sequence ID" value="NZ_CP020100.1"/>
</dbReference>
<dbReference type="GO" id="GO:0015628">
    <property type="term" value="P:protein secretion by the type II secretion system"/>
    <property type="evidence" value="ECO:0007669"/>
    <property type="project" value="TreeGrafter"/>
</dbReference>
<dbReference type="KEGG" id="ppha:BVH74_14670"/>
<dbReference type="Gene3D" id="1.10.150.280">
    <property type="entry name" value="AF1531-like domain"/>
    <property type="match status" value="1"/>
</dbReference>
<dbReference type="PANTHER" id="PTHR21180:SF32">
    <property type="entry name" value="ENDONUCLEASE_EXONUCLEASE_PHOSPHATASE FAMILY DOMAIN-CONTAINING PROTEIN 1"/>
    <property type="match status" value="1"/>
</dbReference>
<dbReference type="SMART" id="SM00278">
    <property type="entry name" value="HhH1"/>
    <property type="match status" value="2"/>
</dbReference>
<dbReference type="InterPro" id="IPR010994">
    <property type="entry name" value="RuvA_2-like"/>
</dbReference>
<evidence type="ECO:0000259" key="2">
    <source>
        <dbReference type="SMART" id="SM00278"/>
    </source>
</evidence>
<reference evidence="3 4" key="1">
    <citation type="submission" date="2017-03" db="EMBL/GenBank/DDBJ databases">
        <title>Complete genome sequence of the novel DNRA strain Pseudomonas sp. S-6-2 isolated from Chinese polluted river sediment. Journal of Biotechnology.</title>
        <authorList>
            <person name="Li J."/>
            <person name="Xiang F."/>
            <person name="Wang L."/>
            <person name="Xi L."/>
            <person name="Liu J."/>
        </authorList>
    </citation>
    <scope>NUCLEOTIDE SEQUENCE [LARGE SCALE GENOMIC DNA]</scope>
    <source>
        <strain evidence="3 4">S-6-2</strain>
    </source>
</reference>
<keyword evidence="1" id="KW-0732">Signal</keyword>
<dbReference type="Pfam" id="PF12836">
    <property type="entry name" value="HHH_3"/>
    <property type="match status" value="1"/>
</dbReference>
<dbReference type="GO" id="GO:0003677">
    <property type="term" value="F:DNA binding"/>
    <property type="evidence" value="ECO:0007669"/>
    <property type="project" value="InterPro"/>
</dbReference>
<organism evidence="3 4">
    <name type="scientific">Halopseudomonas phragmitis</name>
    <dbReference type="NCBI Taxonomy" id="1931241"/>
    <lineage>
        <taxon>Bacteria</taxon>
        <taxon>Pseudomonadati</taxon>
        <taxon>Pseudomonadota</taxon>
        <taxon>Gammaproteobacteria</taxon>
        <taxon>Pseudomonadales</taxon>
        <taxon>Pseudomonadaceae</taxon>
        <taxon>Halopseudomonas</taxon>
    </lineage>
</organism>
<proteinExistence type="predicted"/>
<protein>
    <recommendedName>
        <fullName evidence="2">Helix-hairpin-helix DNA-binding motif class 1 domain-containing protein</fullName>
    </recommendedName>
</protein>
<dbReference type="NCBIfam" id="TIGR00426">
    <property type="entry name" value="competence protein ComEA helix-hairpin-helix repeat region"/>
    <property type="match status" value="1"/>
</dbReference>
<feature type="domain" description="Helix-hairpin-helix DNA-binding motif class 1" evidence="2">
    <location>
        <begin position="39"/>
        <end position="58"/>
    </location>
</feature>
<dbReference type="Proteomes" id="UP000243488">
    <property type="component" value="Chromosome"/>
</dbReference>
<sequence>MRKLFAAVMFVMSTWVAVPALAEQSVGPVVNINHASAAEIAEVLQGVGESKAQAIVAYRDENGAFESVESLAGVKGIGQATVERNRERISLQ</sequence>
<dbReference type="STRING" id="1931241.BVH74_14670"/>
<dbReference type="GO" id="GO:0015627">
    <property type="term" value="C:type II protein secretion system complex"/>
    <property type="evidence" value="ECO:0007669"/>
    <property type="project" value="TreeGrafter"/>
</dbReference>
<dbReference type="GO" id="GO:0006281">
    <property type="term" value="P:DNA repair"/>
    <property type="evidence" value="ECO:0007669"/>
    <property type="project" value="InterPro"/>
</dbReference>
<dbReference type="EMBL" id="CP020100">
    <property type="protein sequence ID" value="AQZ95918.1"/>
    <property type="molecule type" value="Genomic_DNA"/>
</dbReference>
<dbReference type="InterPro" id="IPR051675">
    <property type="entry name" value="Endo/Exo/Phosphatase_dom_1"/>
</dbReference>
<feature type="chain" id="PRO_5013364490" description="Helix-hairpin-helix DNA-binding motif class 1 domain-containing protein" evidence="1">
    <location>
        <begin position="23"/>
        <end position="92"/>
    </location>
</feature>
<gene>
    <name evidence="3" type="ORF">BVH74_14670</name>
</gene>
<dbReference type="SUPFAM" id="SSF47781">
    <property type="entry name" value="RuvA domain 2-like"/>
    <property type="match status" value="1"/>
</dbReference>
<feature type="domain" description="Helix-hairpin-helix DNA-binding motif class 1" evidence="2">
    <location>
        <begin position="69"/>
        <end position="88"/>
    </location>
</feature>
<evidence type="ECO:0000313" key="4">
    <source>
        <dbReference type="Proteomes" id="UP000243488"/>
    </source>
</evidence>
<evidence type="ECO:0000313" key="3">
    <source>
        <dbReference type="EMBL" id="AQZ95918.1"/>
    </source>
</evidence>
<keyword evidence="4" id="KW-1185">Reference proteome</keyword>
<dbReference type="InterPro" id="IPR003583">
    <property type="entry name" value="Hlx-hairpin-Hlx_DNA-bd_motif"/>
</dbReference>
<dbReference type="PANTHER" id="PTHR21180">
    <property type="entry name" value="ENDONUCLEASE/EXONUCLEASE/PHOSPHATASE FAMILY DOMAIN-CONTAINING PROTEIN 1"/>
    <property type="match status" value="1"/>
</dbReference>